<organism evidence="1 2">
    <name type="scientific">Allotamlana fucoidanivorans</name>
    <dbReference type="NCBI Taxonomy" id="2583814"/>
    <lineage>
        <taxon>Bacteria</taxon>
        <taxon>Pseudomonadati</taxon>
        <taxon>Bacteroidota</taxon>
        <taxon>Flavobacteriia</taxon>
        <taxon>Flavobacteriales</taxon>
        <taxon>Flavobacteriaceae</taxon>
        <taxon>Allotamlana</taxon>
    </lineage>
</organism>
<dbReference type="RefSeq" id="WP_139698787.1">
    <property type="nucleotide sequence ID" value="NZ_CP074074.1"/>
</dbReference>
<sequence length="77" mass="9603">MEQIIFKVKTRVRKEINWTLEEQRRFPVHEHHLHVEKTFDVVYDYKPTSKFDKVKFIQWQREVLLNHENVLEVLIQD</sequence>
<proteinExistence type="predicted"/>
<dbReference type="AlphaFoldDB" id="A0A5C4SCT2"/>
<dbReference type="Proteomes" id="UP000308713">
    <property type="component" value="Unassembled WGS sequence"/>
</dbReference>
<dbReference type="EMBL" id="VDCS01000021">
    <property type="protein sequence ID" value="TNJ41350.1"/>
    <property type="molecule type" value="Genomic_DNA"/>
</dbReference>
<reference evidence="1 2" key="1">
    <citation type="submission" date="2019-05" db="EMBL/GenBank/DDBJ databases">
        <title>Tamlana fucoidanivorans sp. nov., isolated from the surface of algae collected from Fujian province in China.</title>
        <authorList>
            <person name="Li J."/>
        </authorList>
    </citation>
    <scope>NUCLEOTIDE SEQUENCE [LARGE SCALE GENOMIC DNA]</scope>
    <source>
        <strain evidence="1 2">CW2-9</strain>
    </source>
</reference>
<accession>A0A5C4SCT2</accession>
<comment type="caution">
    <text evidence="1">The sequence shown here is derived from an EMBL/GenBank/DDBJ whole genome shotgun (WGS) entry which is preliminary data.</text>
</comment>
<protein>
    <submittedName>
        <fullName evidence="1">Uncharacterized protein</fullName>
    </submittedName>
</protein>
<evidence type="ECO:0000313" key="1">
    <source>
        <dbReference type="EMBL" id="TNJ41350.1"/>
    </source>
</evidence>
<keyword evidence="2" id="KW-1185">Reference proteome</keyword>
<gene>
    <name evidence="1" type="ORF">FGF67_16080</name>
</gene>
<name>A0A5C4SCT2_9FLAO</name>
<evidence type="ECO:0000313" key="2">
    <source>
        <dbReference type="Proteomes" id="UP000308713"/>
    </source>
</evidence>